<dbReference type="EMBL" id="CP058554">
    <property type="protein sequence ID" value="QMV73146.1"/>
    <property type="molecule type" value="Genomic_DNA"/>
</dbReference>
<sequence length="242" mass="25722">MLKKSLSALSLAVLALSAQAHQIWLEPAGADNAVVLRFGEFGDNLREASPGLLDHFGKPQGVLINAKGEEKAAAGSKTANGFSLPFTIQEGVSIVAEDASYPLSKFKRDGKDVTSWYHPAARLVTGFAAQKPKLTLDLTPTGKDGEFKATFKGQPLAKTQVGIVTQSGWMKEGHTDAQGLVHFDLPWQGQYVAEIKHNDRNPGERAGEKYDGVSYVTSVTYVKPQGVAPVAAGPVAAPNPAK</sequence>
<evidence type="ECO:0000256" key="1">
    <source>
        <dbReference type="SAM" id="SignalP"/>
    </source>
</evidence>
<name>A0A7G5EGM1_9BURK</name>
<dbReference type="RefSeq" id="WP_182327578.1">
    <property type="nucleotide sequence ID" value="NZ_CP058554.1"/>
</dbReference>
<accession>A0A7G5EGM1</accession>
<protein>
    <submittedName>
        <fullName evidence="2">Cobalt ABC transporter substrate-binding protein</fullName>
    </submittedName>
</protein>
<keyword evidence="1" id="KW-0732">Signal</keyword>
<evidence type="ECO:0000313" key="3">
    <source>
        <dbReference type="Proteomes" id="UP000515240"/>
    </source>
</evidence>
<dbReference type="AlphaFoldDB" id="A0A7G5EGM1"/>
<gene>
    <name evidence="2" type="ORF">HS961_10050</name>
</gene>
<organism evidence="2 3">
    <name type="scientific">Comamonas piscis</name>
    <dbReference type="NCBI Taxonomy" id="1562974"/>
    <lineage>
        <taxon>Bacteria</taxon>
        <taxon>Pseudomonadati</taxon>
        <taxon>Pseudomonadota</taxon>
        <taxon>Betaproteobacteria</taxon>
        <taxon>Burkholderiales</taxon>
        <taxon>Comamonadaceae</taxon>
        <taxon>Comamonas</taxon>
    </lineage>
</organism>
<dbReference type="Proteomes" id="UP000515240">
    <property type="component" value="Chromosome"/>
</dbReference>
<dbReference type="KEGG" id="cpis:HS961_10050"/>
<keyword evidence="3" id="KW-1185">Reference proteome</keyword>
<feature type="chain" id="PRO_5028854301" evidence="1">
    <location>
        <begin position="21"/>
        <end position="242"/>
    </location>
</feature>
<proteinExistence type="predicted"/>
<reference evidence="2 3" key="1">
    <citation type="journal article" date="2020" name="G3 (Bethesda)">
        <title>CeMbio - The Caenorhabditis elegans Microbiome Resource.</title>
        <authorList>
            <person name="Dirksen P."/>
            <person name="Assie A."/>
            <person name="Zimmermann J."/>
            <person name="Zhang F."/>
            <person name="Tietje A.M."/>
            <person name="Marsh S.A."/>
            <person name="Felix M.A."/>
            <person name="Shapira M."/>
            <person name="Kaleta C."/>
            <person name="Schulenburg H."/>
            <person name="Samuel B."/>
        </authorList>
    </citation>
    <scope>NUCLEOTIDE SEQUENCE [LARGE SCALE GENOMIC DNA]</scope>
    <source>
        <strain evidence="2 3">BIGb0172</strain>
    </source>
</reference>
<evidence type="ECO:0000313" key="2">
    <source>
        <dbReference type="EMBL" id="QMV73146.1"/>
    </source>
</evidence>
<feature type="signal peptide" evidence="1">
    <location>
        <begin position="1"/>
        <end position="20"/>
    </location>
</feature>